<protein>
    <submittedName>
        <fullName evidence="2">Uncharacterized protein</fullName>
    </submittedName>
</protein>
<evidence type="ECO:0000313" key="3">
    <source>
        <dbReference type="Proteomes" id="UP001302494"/>
    </source>
</evidence>
<reference evidence="2 3" key="1">
    <citation type="submission" date="2023-01" db="EMBL/GenBank/DDBJ databases">
        <title>Cultivation and genomic characterization of new, ubiquitous marine nitrite-oxidizing bacteria from the Nitrospirales.</title>
        <authorList>
            <person name="Mueller A.J."/>
            <person name="Daebeler A."/>
            <person name="Herbold C.W."/>
            <person name="Kirkegaard R.H."/>
            <person name="Daims H."/>
        </authorList>
    </citation>
    <scope>NUCLEOTIDE SEQUENCE [LARGE SCALE GENOMIC DNA]</scope>
    <source>
        <strain evidence="2 3">DK</strain>
    </source>
</reference>
<dbReference type="RefSeq" id="WP_312742836.1">
    <property type="nucleotide sequence ID" value="NZ_CP116968.1"/>
</dbReference>
<accession>A0AA96K1Y0</accession>
<dbReference type="AlphaFoldDB" id="A0AA96K1Y0"/>
<name>A0AA96K1Y0_9BACT</name>
<organism evidence="2 3">
    <name type="scientific">Candidatus Nitrospira neomarina</name>
    <dbReference type="NCBI Taxonomy" id="3020899"/>
    <lineage>
        <taxon>Bacteria</taxon>
        <taxon>Pseudomonadati</taxon>
        <taxon>Nitrospirota</taxon>
        <taxon>Nitrospiria</taxon>
        <taxon>Nitrospirales</taxon>
        <taxon>Nitrospiraceae</taxon>
        <taxon>Nitrospira</taxon>
    </lineage>
</organism>
<evidence type="ECO:0000313" key="2">
    <source>
        <dbReference type="EMBL" id="WNM61124.1"/>
    </source>
</evidence>
<evidence type="ECO:0000256" key="1">
    <source>
        <dbReference type="SAM" id="Phobius"/>
    </source>
</evidence>
<dbReference type="EMBL" id="CP116968">
    <property type="protein sequence ID" value="WNM61124.1"/>
    <property type="molecule type" value="Genomic_DNA"/>
</dbReference>
<keyword evidence="1" id="KW-1133">Transmembrane helix</keyword>
<keyword evidence="1" id="KW-0812">Transmembrane</keyword>
<keyword evidence="1" id="KW-0472">Membrane</keyword>
<dbReference type="KEGG" id="nneo:PQG83_15360"/>
<feature type="transmembrane region" description="Helical" evidence="1">
    <location>
        <begin position="6"/>
        <end position="23"/>
    </location>
</feature>
<keyword evidence="3" id="KW-1185">Reference proteome</keyword>
<feature type="transmembrane region" description="Helical" evidence="1">
    <location>
        <begin position="157"/>
        <end position="180"/>
    </location>
</feature>
<gene>
    <name evidence="2" type="ORF">PQG83_15360</name>
</gene>
<sequence>MTFAGIIAILLFLGLIIGDWYQFTTLKSWACQYGCPLAHRKNALDSQSVSSISTVFKPGALALPHGIARWIADRRVIVIRPYYQLFSLRFRTAWPLKGTIDVSSDGTQLLLHLSKRIPWSSAILTFLWLLFVIGGTLTFVVLFILDGGISTVGGVFWVIGMTALGLLVLAGGLILLSFAYRLEDSRLTQVYQELLDVLTPPLKDSDKSASPLKISQTP</sequence>
<proteinExistence type="predicted"/>
<feature type="transmembrane region" description="Helical" evidence="1">
    <location>
        <begin position="122"/>
        <end position="145"/>
    </location>
</feature>
<dbReference type="Proteomes" id="UP001302494">
    <property type="component" value="Chromosome"/>
</dbReference>